<dbReference type="PROSITE" id="PS51007">
    <property type="entry name" value="CYTC"/>
    <property type="match status" value="1"/>
</dbReference>
<protein>
    <submittedName>
        <fullName evidence="7">Ketosteroid isomerase-like enzyme</fullName>
    </submittedName>
</protein>
<reference evidence="7 8" key="1">
    <citation type="submission" date="2013-04" db="EMBL/GenBank/DDBJ databases">
        <title>Oceanococcus atlanticus 22II-S10r2 Genome Sequencing.</title>
        <authorList>
            <person name="Lai Q."/>
            <person name="Li G."/>
            <person name="Shao Z."/>
        </authorList>
    </citation>
    <scope>NUCLEOTIDE SEQUENCE [LARGE SCALE GENOMIC DNA]</scope>
    <source>
        <strain evidence="7 8">22II-S10r2</strain>
    </source>
</reference>
<feature type="domain" description="Cytochrome c" evidence="6">
    <location>
        <begin position="69"/>
        <end position="155"/>
    </location>
</feature>
<dbReference type="AlphaFoldDB" id="A0A1Y1SGK5"/>
<dbReference type="Pfam" id="PF13442">
    <property type="entry name" value="Cytochrome_CBB3"/>
    <property type="match status" value="1"/>
</dbReference>
<dbReference type="SUPFAM" id="SSF54427">
    <property type="entry name" value="NTF2-like"/>
    <property type="match status" value="1"/>
</dbReference>
<dbReference type="InterPro" id="IPR032710">
    <property type="entry name" value="NTF2-like_dom_sf"/>
</dbReference>
<organism evidence="7 8">
    <name type="scientific">Oceanococcus atlanticus</name>
    <dbReference type="NCBI Taxonomy" id="1317117"/>
    <lineage>
        <taxon>Bacteria</taxon>
        <taxon>Pseudomonadati</taxon>
        <taxon>Pseudomonadota</taxon>
        <taxon>Gammaproteobacteria</taxon>
        <taxon>Chromatiales</taxon>
        <taxon>Oceanococcaceae</taxon>
        <taxon>Oceanococcus</taxon>
    </lineage>
</organism>
<keyword evidence="7" id="KW-0413">Isomerase</keyword>
<dbReference type="Gene3D" id="1.10.760.10">
    <property type="entry name" value="Cytochrome c-like domain"/>
    <property type="match status" value="1"/>
</dbReference>
<dbReference type="InterPro" id="IPR027843">
    <property type="entry name" value="DUF4440"/>
</dbReference>
<evidence type="ECO:0000259" key="6">
    <source>
        <dbReference type="PROSITE" id="PS51007"/>
    </source>
</evidence>
<accession>A0A1Y1SGK5</accession>
<comment type="caution">
    <text evidence="7">The sequence shown here is derived from an EMBL/GenBank/DDBJ whole genome shotgun (WGS) entry which is preliminary data.</text>
</comment>
<evidence type="ECO:0000256" key="1">
    <source>
        <dbReference type="ARBA" id="ARBA00022617"/>
    </source>
</evidence>
<keyword evidence="2 4" id="KW-0479">Metal-binding</keyword>
<name>A0A1Y1SGK5_9GAMM</name>
<dbReference type="GO" id="GO:0046872">
    <property type="term" value="F:metal ion binding"/>
    <property type="evidence" value="ECO:0007669"/>
    <property type="project" value="UniProtKB-KW"/>
</dbReference>
<dbReference type="InterPro" id="IPR009056">
    <property type="entry name" value="Cyt_c-like_dom"/>
</dbReference>
<dbReference type="Proteomes" id="UP000192342">
    <property type="component" value="Unassembled WGS sequence"/>
</dbReference>
<evidence type="ECO:0000313" key="8">
    <source>
        <dbReference type="Proteomes" id="UP000192342"/>
    </source>
</evidence>
<evidence type="ECO:0000256" key="2">
    <source>
        <dbReference type="ARBA" id="ARBA00022723"/>
    </source>
</evidence>
<dbReference type="GO" id="GO:0020037">
    <property type="term" value="F:heme binding"/>
    <property type="evidence" value="ECO:0007669"/>
    <property type="project" value="InterPro"/>
</dbReference>
<dbReference type="Pfam" id="PF14534">
    <property type="entry name" value="DUF4440"/>
    <property type="match status" value="1"/>
</dbReference>
<evidence type="ECO:0000313" key="7">
    <source>
        <dbReference type="EMBL" id="ORE88804.1"/>
    </source>
</evidence>
<dbReference type="EMBL" id="AQQV01000001">
    <property type="protein sequence ID" value="ORE88804.1"/>
    <property type="molecule type" value="Genomic_DNA"/>
</dbReference>
<feature type="compositionally biased region" description="Basic and acidic residues" evidence="5">
    <location>
        <begin position="231"/>
        <end position="261"/>
    </location>
</feature>
<feature type="region of interest" description="Disordered" evidence="5">
    <location>
        <begin position="172"/>
        <end position="268"/>
    </location>
</feature>
<keyword evidence="1 4" id="KW-0349">Heme</keyword>
<dbReference type="STRING" id="1317117.ATO7_02975"/>
<dbReference type="SUPFAM" id="SSF46626">
    <property type="entry name" value="Cytochrome c"/>
    <property type="match status" value="1"/>
</dbReference>
<keyword evidence="3 4" id="KW-0408">Iron</keyword>
<dbReference type="GO" id="GO:0016853">
    <property type="term" value="F:isomerase activity"/>
    <property type="evidence" value="ECO:0007669"/>
    <property type="project" value="UniProtKB-KW"/>
</dbReference>
<evidence type="ECO:0000256" key="3">
    <source>
        <dbReference type="ARBA" id="ARBA00023004"/>
    </source>
</evidence>
<keyword evidence="8" id="KW-1185">Reference proteome</keyword>
<evidence type="ECO:0000256" key="4">
    <source>
        <dbReference type="PROSITE-ProRule" id="PRU00433"/>
    </source>
</evidence>
<dbReference type="InterPro" id="IPR036909">
    <property type="entry name" value="Cyt_c-like_dom_sf"/>
</dbReference>
<gene>
    <name evidence="7" type="ORF">ATO7_02975</name>
</gene>
<proteinExistence type="predicted"/>
<dbReference type="Gene3D" id="3.10.450.50">
    <property type="match status" value="1"/>
</dbReference>
<evidence type="ECO:0000256" key="5">
    <source>
        <dbReference type="SAM" id="MobiDB-lite"/>
    </source>
</evidence>
<sequence length="387" mass="41850">MKNFIYGMAGSALIGVILAFAIVMGGWFPVAAFPPEPPLVANLIHTAYEKAVTRASRNIAVPADLASTERIQRGAYNFQGMCAGCHTPPGQDPSVQVQGMNPRPPDMQELLAQRNPAEAFWVIKNGVRMTAMPAFGPSHEDDELWALTAFLQASKTMSSAEYDAASREARVKYKKGDGHAHSHGPSAGTQQNPMNDDHDESGAEHAHPGPSSEPAKTQGHHDAEASPPKSGHADTPHEHGSHPHPESPDTDQHTSHEHPASDARASPSKIADELFTALRAGDEKTVRQLLDPAVLIFESGGAEAGLEDYAAHHMPHDMTFLATLNSEPVSRQVFDYGDHAIVASRSRLRSDSQGKRVNLLSTETLLLERQDTQWRVAHVHWSSGAAQ</sequence>
<dbReference type="GO" id="GO:0009055">
    <property type="term" value="F:electron transfer activity"/>
    <property type="evidence" value="ECO:0007669"/>
    <property type="project" value="InterPro"/>
</dbReference>